<sequence>MGCMWLYDNWGTEARRSPRGIMMTAWSIFMIGVGSFLMVAGTYSPIVRIIKMQRVDSGSGAWSCADNSHST</sequence>
<organism evidence="2 3">
    <name type="scientific">Moelleriella libera RCEF 2490</name>
    <dbReference type="NCBI Taxonomy" id="1081109"/>
    <lineage>
        <taxon>Eukaryota</taxon>
        <taxon>Fungi</taxon>
        <taxon>Dikarya</taxon>
        <taxon>Ascomycota</taxon>
        <taxon>Pezizomycotina</taxon>
        <taxon>Sordariomycetes</taxon>
        <taxon>Hypocreomycetidae</taxon>
        <taxon>Hypocreales</taxon>
        <taxon>Clavicipitaceae</taxon>
        <taxon>Moelleriella</taxon>
    </lineage>
</organism>
<evidence type="ECO:0000256" key="1">
    <source>
        <dbReference type="SAM" id="Phobius"/>
    </source>
</evidence>
<evidence type="ECO:0000313" key="2">
    <source>
        <dbReference type="EMBL" id="KZZ90808.1"/>
    </source>
</evidence>
<dbReference type="EMBL" id="AZGY01000020">
    <property type="protein sequence ID" value="KZZ90808.1"/>
    <property type="molecule type" value="Genomic_DNA"/>
</dbReference>
<keyword evidence="1" id="KW-0472">Membrane</keyword>
<name>A0A167Y388_9HYPO</name>
<proteinExistence type="predicted"/>
<reference evidence="2 3" key="1">
    <citation type="journal article" date="2016" name="Genome Biol. Evol.">
        <title>Divergent and convergent evolution of fungal pathogenicity.</title>
        <authorList>
            <person name="Shang Y."/>
            <person name="Xiao G."/>
            <person name="Zheng P."/>
            <person name="Cen K."/>
            <person name="Zhan S."/>
            <person name="Wang C."/>
        </authorList>
    </citation>
    <scope>NUCLEOTIDE SEQUENCE [LARGE SCALE GENOMIC DNA]</scope>
    <source>
        <strain evidence="2 3">RCEF 2490</strain>
    </source>
</reference>
<dbReference type="AlphaFoldDB" id="A0A167Y388"/>
<keyword evidence="1" id="KW-0812">Transmembrane</keyword>
<dbReference type="Proteomes" id="UP000078544">
    <property type="component" value="Unassembled WGS sequence"/>
</dbReference>
<gene>
    <name evidence="2" type="ORF">AAL_07034</name>
</gene>
<accession>A0A167Y388</accession>
<keyword evidence="3" id="KW-1185">Reference proteome</keyword>
<dbReference type="OrthoDB" id="5101306at2759"/>
<comment type="caution">
    <text evidence="2">The sequence shown here is derived from an EMBL/GenBank/DDBJ whole genome shotgun (WGS) entry which is preliminary data.</text>
</comment>
<evidence type="ECO:0000313" key="3">
    <source>
        <dbReference type="Proteomes" id="UP000078544"/>
    </source>
</evidence>
<feature type="transmembrane region" description="Helical" evidence="1">
    <location>
        <begin position="20"/>
        <end position="44"/>
    </location>
</feature>
<dbReference type="STRING" id="1081109.A0A167Y388"/>
<keyword evidence="1" id="KW-1133">Transmembrane helix</keyword>
<protein>
    <submittedName>
        <fullName evidence="2">Uncharacterized protein</fullName>
    </submittedName>
</protein>